<proteinExistence type="predicted"/>
<reference evidence="2" key="1">
    <citation type="submission" date="2022-11" db="UniProtKB">
        <authorList>
            <consortium name="WormBaseParasite"/>
        </authorList>
    </citation>
    <scope>IDENTIFICATION</scope>
</reference>
<accession>A0AC35FN69</accession>
<name>A0AC35FN69_9BILA</name>
<evidence type="ECO:0000313" key="1">
    <source>
        <dbReference type="Proteomes" id="UP000887580"/>
    </source>
</evidence>
<dbReference type="WBParaSite" id="PS1159_v2.g19201.t1">
    <property type="protein sequence ID" value="PS1159_v2.g19201.t1"/>
    <property type="gene ID" value="PS1159_v2.g19201"/>
</dbReference>
<protein>
    <submittedName>
        <fullName evidence="2">3-beta hydroxysteroid dehydrogenase/isomerase domain-containing protein</fullName>
    </submittedName>
</protein>
<evidence type="ECO:0000313" key="2">
    <source>
        <dbReference type="WBParaSite" id="PS1159_v2.g19201.t1"/>
    </source>
</evidence>
<dbReference type="Proteomes" id="UP000887580">
    <property type="component" value="Unplaced"/>
</dbReference>
<organism evidence="1 2">
    <name type="scientific">Panagrolaimus sp. PS1159</name>
    <dbReference type="NCBI Taxonomy" id="55785"/>
    <lineage>
        <taxon>Eukaryota</taxon>
        <taxon>Metazoa</taxon>
        <taxon>Ecdysozoa</taxon>
        <taxon>Nematoda</taxon>
        <taxon>Chromadorea</taxon>
        <taxon>Rhabditida</taxon>
        <taxon>Tylenchina</taxon>
        <taxon>Panagrolaimomorpha</taxon>
        <taxon>Panagrolaimoidea</taxon>
        <taxon>Panagrolaimidae</taxon>
        <taxon>Panagrolaimus</taxon>
    </lineage>
</organism>
<sequence>MVKVVITGGSGFIAQHLIKRLQENFLTNNIEEITTIDRKPFPKKYLRYPENIPIFHKQCELTNLESLKSVLKNKNVVFHLGRKRFEMLFDPEKDVEISEAYIRDNIEATETLIEAMIAENVQYLVYLGDAYANLELEENYGLSEDNYSGIPKTFLTGEYGETKIRGEIFARKSVGRKLKNGEQNLQGVFPRATFVYGEGDIKMMETFLNVCQRHQGCIPFFEGSSRGMFQYVSLDGDCLKMLWVSFKN</sequence>